<evidence type="ECO:0000313" key="2">
    <source>
        <dbReference type="EMBL" id="PTD96829.1"/>
    </source>
</evidence>
<reference evidence="2 3" key="1">
    <citation type="submission" date="2018-03" db="EMBL/GenBank/DDBJ databases">
        <authorList>
            <person name="Keele B.F."/>
        </authorList>
    </citation>
    <scope>NUCLEOTIDE SEQUENCE [LARGE SCALE GENOMIC DNA]</scope>
    <source>
        <strain evidence="2 3">D20</strain>
    </source>
</reference>
<gene>
    <name evidence="2" type="ORF">C8261_08455</name>
</gene>
<dbReference type="RefSeq" id="WP_107493230.1">
    <property type="nucleotide sequence ID" value="NZ_PZKC01000005.1"/>
</dbReference>
<comment type="caution">
    <text evidence="2">The sequence shown here is derived from an EMBL/GenBank/DDBJ whole genome shotgun (WGS) entry which is preliminary data.</text>
</comment>
<organism evidence="2 3">
    <name type="scientific">Pseudothauera lacus</name>
    <dbReference type="NCBI Taxonomy" id="2136175"/>
    <lineage>
        <taxon>Bacteria</taxon>
        <taxon>Pseudomonadati</taxon>
        <taxon>Pseudomonadota</taxon>
        <taxon>Betaproteobacteria</taxon>
        <taxon>Rhodocyclales</taxon>
        <taxon>Zoogloeaceae</taxon>
        <taxon>Pseudothauera</taxon>
    </lineage>
</organism>
<name>A0A2T4IGC8_9RHOO</name>
<keyword evidence="3" id="KW-1185">Reference proteome</keyword>
<keyword evidence="1" id="KW-1133">Transmembrane helix</keyword>
<evidence type="ECO:0000256" key="1">
    <source>
        <dbReference type="SAM" id="Phobius"/>
    </source>
</evidence>
<feature type="transmembrane region" description="Helical" evidence="1">
    <location>
        <begin position="21"/>
        <end position="42"/>
    </location>
</feature>
<evidence type="ECO:0000313" key="3">
    <source>
        <dbReference type="Proteomes" id="UP000241193"/>
    </source>
</evidence>
<sequence>MRQQINLFQDELRERKAVLPGRQVVFALLAVSALCVLAALWMTQRAATPRDELLRVNGALAERQASVAELGGRLEARQPDAALAEQARHLERRLQHLRRLVDIASRPAADAPLSTFVAGLGRQRPQGLWLRGVHIGNGGADLVLHGSVIDADLLPVYLEGLGREKAFAGLSFGELDIVRGGDDGRWLDFSVIAGCKHGGCTTDGGEVR</sequence>
<protein>
    <recommendedName>
        <fullName evidence="4">Fimbrial assembly family protein</fullName>
    </recommendedName>
</protein>
<dbReference type="OrthoDB" id="5405677at2"/>
<proteinExistence type="predicted"/>
<keyword evidence="1" id="KW-0812">Transmembrane</keyword>
<dbReference type="EMBL" id="PZKC01000005">
    <property type="protein sequence ID" value="PTD96829.1"/>
    <property type="molecule type" value="Genomic_DNA"/>
</dbReference>
<dbReference type="Proteomes" id="UP000241193">
    <property type="component" value="Unassembled WGS sequence"/>
</dbReference>
<dbReference type="AlphaFoldDB" id="A0A2T4IGC8"/>
<reference evidence="2 3" key="2">
    <citation type="submission" date="2018-04" db="EMBL/GenBank/DDBJ databases">
        <title>Thauera lacus sp. nov., isolated from an saline lake in Inner Mongolia, China.</title>
        <authorList>
            <person name="Liang Q.-Y."/>
        </authorList>
    </citation>
    <scope>NUCLEOTIDE SEQUENCE [LARGE SCALE GENOMIC DNA]</scope>
    <source>
        <strain evidence="2 3">D20</strain>
    </source>
</reference>
<evidence type="ECO:0008006" key="4">
    <source>
        <dbReference type="Google" id="ProtNLM"/>
    </source>
</evidence>
<keyword evidence="1" id="KW-0472">Membrane</keyword>
<accession>A0A2T4IGC8</accession>